<evidence type="ECO:0000313" key="2">
    <source>
        <dbReference type="EMBL" id="MBS4222514.1"/>
    </source>
</evidence>
<sequence>MKDFKQIQEHLRNLPKYSLKNEQKQKILVKLQQKQRTPSFRPILSIVAVFMILIVFLLTEYTVREDLFVPKQSQLPKIELNPQAGKIFVLPDTKQEVIGVEGKVAILKVFNHIVAEDPRRISKLMIYYWGNSEKIAWNNYRIEAMNKNAEKITLAEGKLNSSLYSKEAHTLTSFTPFPKEGEWQLSFYVDDSLFGEFTLEVLPPFPKTKHYILSDSPKEIKPGVETEISIESTWEDKKDIEVQLINNKGKIVEQKTFSQVGQYIDSATLKPLYAFQGKLMFPKKGIWTLVIDGEKTETFSN</sequence>
<reference evidence="2 3" key="1">
    <citation type="submission" date="2021-05" db="EMBL/GenBank/DDBJ databases">
        <title>Novel Bacillus species.</title>
        <authorList>
            <person name="Liu G."/>
        </authorList>
    </citation>
    <scope>NUCLEOTIDE SEQUENCE [LARGE SCALE GENOMIC DNA]</scope>
    <source>
        <strain evidence="2 3">FJAT-49682</strain>
    </source>
</reference>
<gene>
    <name evidence="2" type="ORF">KHA91_07045</name>
</gene>
<evidence type="ECO:0000256" key="1">
    <source>
        <dbReference type="SAM" id="Phobius"/>
    </source>
</evidence>
<evidence type="ECO:0008006" key="4">
    <source>
        <dbReference type="Google" id="ProtNLM"/>
    </source>
</evidence>
<comment type="caution">
    <text evidence="2">The sequence shown here is derived from an EMBL/GenBank/DDBJ whole genome shotgun (WGS) entry which is preliminary data.</text>
</comment>
<keyword evidence="1" id="KW-0472">Membrane</keyword>
<accession>A0A942UR64</accession>
<feature type="transmembrane region" description="Helical" evidence="1">
    <location>
        <begin position="43"/>
        <end position="63"/>
    </location>
</feature>
<dbReference type="AlphaFoldDB" id="A0A942UR64"/>
<protein>
    <recommendedName>
        <fullName evidence="4">DUF4871 domain-containing protein</fullName>
    </recommendedName>
</protein>
<keyword evidence="1" id="KW-1133">Transmembrane helix</keyword>
<proteinExistence type="predicted"/>
<dbReference type="Proteomes" id="UP000676456">
    <property type="component" value="Unassembled WGS sequence"/>
</dbReference>
<name>A0A942UR64_9BACI</name>
<organism evidence="2 3">
    <name type="scientific">Lederbergia citrea</name>
    <dbReference type="NCBI Taxonomy" id="2833581"/>
    <lineage>
        <taxon>Bacteria</taxon>
        <taxon>Bacillati</taxon>
        <taxon>Bacillota</taxon>
        <taxon>Bacilli</taxon>
        <taxon>Bacillales</taxon>
        <taxon>Bacillaceae</taxon>
        <taxon>Lederbergia</taxon>
    </lineage>
</organism>
<dbReference type="RefSeq" id="WP_213097461.1">
    <property type="nucleotide sequence ID" value="NZ_JAGYPH010000001.1"/>
</dbReference>
<keyword evidence="1" id="KW-0812">Transmembrane</keyword>
<dbReference type="EMBL" id="JAGYPN010000001">
    <property type="protein sequence ID" value="MBS4222514.1"/>
    <property type="molecule type" value="Genomic_DNA"/>
</dbReference>
<keyword evidence="3" id="KW-1185">Reference proteome</keyword>
<dbReference type="Gene3D" id="2.60.40.3830">
    <property type="match status" value="1"/>
</dbReference>
<evidence type="ECO:0000313" key="3">
    <source>
        <dbReference type="Proteomes" id="UP000676456"/>
    </source>
</evidence>